<keyword evidence="2" id="KW-1185">Reference proteome</keyword>
<protein>
    <submittedName>
        <fullName evidence="1">Uncharacterized protein</fullName>
    </submittedName>
</protein>
<dbReference type="EMBL" id="JAPDGR010005285">
    <property type="protein sequence ID" value="KAJ2966087.1"/>
    <property type="molecule type" value="Genomic_DNA"/>
</dbReference>
<proteinExistence type="predicted"/>
<organism evidence="1 2">
    <name type="scientific">Xylaria curta</name>
    <dbReference type="NCBI Taxonomy" id="42375"/>
    <lineage>
        <taxon>Eukaryota</taxon>
        <taxon>Fungi</taxon>
        <taxon>Dikarya</taxon>
        <taxon>Ascomycota</taxon>
        <taxon>Pezizomycotina</taxon>
        <taxon>Sordariomycetes</taxon>
        <taxon>Xylariomycetidae</taxon>
        <taxon>Xylariales</taxon>
        <taxon>Xylariaceae</taxon>
        <taxon>Xylaria</taxon>
    </lineage>
</organism>
<comment type="caution">
    <text evidence="1">The sequence shown here is derived from an EMBL/GenBank/DDBJ whole genome shotgun (WGS) entry which is preliminary data.</text>
</comment>
<evidence type="ECO:0000313" key="1">
    <source>
        <dbReference type="EMBL" id="KAJ2966087.1"/>
    </source>
</evidence>
<accession>A0ACC1MGE6</accession>
<gene>
    <name evidence="1" type="ORF">NUW58_g10751</name>
</gene>
<name>A0ACC1MGE6_9PEZI</name>
<dbReference type="Proteomes" id="UP001143856">
    <property type="component" value="Unassembled WGS sequence"/>
</dbReference>
<reference evidence="1" key="1">
    <citation type="submission" date="2022-10" db="EMBL/GenBank/DDBJ databases">
        <title>Genome Sequence of Xylaria curta.</title>
        <authorList>
            <person name="Buettner E."/>
        </authorList>
    </citation>
    <scope>NUCLEOTIDE SEQUENCE</scope>
    <source>
        <strain evidence="1">Babe10</strain>
    </source>
</reference>
<evidence type="ECO:0000313" key="2">
    <source>
        <dbReference type="Proteomes" id="UP001143856"/>
    </source>
</evidence>
<sequence length="365" mass="41168">MSAASSETPNTQRVLARELMQVFADKIVIQGEKSLELVQALMISVIWYCPPEHFEQLKFYQLVHMAAVMAIDIGLGKRKTSSKSRLVPYTWRDHPFRKNPLPDPMTIESRRTWLAVYFLASNVAMALHRPNLIKWQSFMAECIDILESSPAATPSDRCLCHLVWTHRLAEEVGIQFSFDDPSVFVNITETRVQYVLRKFETDLAKYGESMPKEYKKPSLLLSFHVLSLYVHEIALQNNEELGTPNPQALRDPILAQGATWTSAHINALSSCLMAIDGMFDIFLSLDIATIRCLPIFNFVRVAYALVVLIKIYFSASSPGAELGKVIDRQHLRVAEYIAALQMKLTEATAKLISHVPPASFSLLSP</sequence>